<keyword evidence="4 16" id="KW-0597">Phosphoprotein</keyword>
<feature type="modified residue" description="FMN phosphoryl threonine" evidence="16">
    <location>
        <position position="226"/>
    </location>
</feature>
<keyword evidence="15 16" id="KW-0739">Sodium transport</keyword>
<evidence type="ECO:0000256" key="1">
    <source>
        <dbReference type="ARBA" id="ARBA00022448"/>
    </source>
</evidence>
<dbReference type="HAMAP" id="MF_00427">
    <property type="entry name" value="NqrC"/>
    <property type="match status" value="1"/>
</dbReference>
<sequence length="257" mass="27961">MSNDSIFKTFLVAFLLCVVCSILVCLAAIVRIDKEAYNKQLEIRKTVLIAGGFQQQIDDGGNIDELFTANMELKLVDLATGEYTTAVDAATYDQKEAIDNPELSEKIPADLDLAGIGTRAKYAAVYLEKSGTVILPIRGAGMWGPMYGYIAIANDGSTVKGFTFYQHAETPGLGAEVDNPNWKKQWPNKQLYSKSGRLALKVVKKGAYDPNAADANNTIDGIAGSTVTGSKVNNIIRYWFGENGYAPFLNKLKAKRG</sequence>
<name>A0A1H4DZN3_9BACT</name>
<dbReference type="EMBL" id="FNQN01000012">
    <property type="protein sequence ID" value="SEA78255.1"/>
    <property type="molecule type" value="Genomic_DNA"/>
</dbReference>
<evidence type="ECO:0000313" key="20">
    <source>
        <dbReference type="Proteomes" id="UP000199409"/>
    </source>
</evidence>
<dbReference type="NCBIfam" id="NF003749">
    <property type="entry name" value="PRK05346.1-5"/>
    <property type="match status" value="1"/>
</dbReference>
<dbReference type="STRING" id="37625.SAMN05660420_03174"/>
<keyword evidence="9 16" id="KW-1133">Transmembrane helix</keyword>
<comment type="caution">
    <text evidence="16">Lacks conserved residue(s) required for the propagation of feature annotation.</text>
</comment>
<evidence type="ECO:0000256" key="5">
    <source>
        <dbReference type="ARBA" id="ARBA00022630"/>
    </source>
</evidence>
<dbReference type="PANTHER" id="PTHR37838:SF1">
    <property type="entry name" value="NA(+)-TRANSLOCATING NADH-QUINONE REDUCTASE SUBUNIT C"/>
    <property type="match status" value="1"/>
</dbReference>
<comment type="subunit">
    <text evidence="16 17">Composed of six subunits; NqrA, NqrB, NqrC, NqrD, NqrE and NqrF.</text>
</comment>
<keyword evidence="5 16" id="KW-0285">Flavoprotein</keyword>
<evidence type="ECO:0000256" key="15">
    <source>
        <dbReference type="ARBA" id="ARBA00023201"/>
    </source>
</evidence>
<dbReference type="GO" id="GO:0016655">
    <property type="term" value="F:oxidoreductase activity, acting on NAD(P)H, quinone or similar compound as acceptor"/>
    <property type="evidence" value="ECO:0007669"/>
    <property type="project" value="UniProtKB-UniRule"/>
</dbReference>
<organism evidence="19 20">
    <name type="scientific">Desulfuromusa kysingii</name>
    <dbReference type="NCBI Taxonomy" id="37625"/>
    <lineage>
        <taxon>Bacteria</taxon>
        <taxon>Pseudomonadati</taxon>
        <taxon>Thermodesulfobacteriota</taxon>
        <taxon>Desulfuromonadia</taxon>
        <taxon>Desulfuromonadales</taxon>
        <taxon>Geopsychrobacteraceae</taxon>
        <taxon>Desulfuromusa</taxon>
    </lineage>
</organism>
<dbReference type="NCBIfam" id="TIGR01938">
    <property type="entry name" value="nqrC"/>
    <property type="match status" value="1"/>
</dbReference>
<evidence type="ECO:0000256" key="12">
    <source>
        <dbReference type="ARBA" id="ARBA00023065"/>
    </source>
</evidence>
<accession>A0A1H4DZN3</accession>
<evidence type="ECO:0000313" key="19">
    <source>
        <dbReference type="EMBL" id="SEA78255.1"/>
    </source>
</evidence>
<evidence type="ECO:0000256" key="16">
    <source>
        <dbReference type="HAMAP-Rule" id="MF_00427"/>
    </source>
</evidence>
<evidence type="ECO:0000256" key="9">
    <source>
        <dbReference type="ARBA" id="ARBA00022989"/>
    </source>
</evidence>
<dbReference type="SMART" id="SM00900">
    <property type="entry name" value="FMN_bind"/>
    <property type="match status" value="1"/>
</dbReference>
<keyword evidence="12 16" id="KW-0406">Ion transport</keyword>
<protein>
    <recommendedName>
        <fullName evidence="16 17">Na(+)-translocating NADH-quinone reductase subunit C</fullName>
        <shortName evidence="16 17">Na(+)-NQR subunit C</shortName>
        <shortName evidence="16 17">Na(+)-translocating NQR subunit C</shortName>
        <ecNumber evidence="16 17">7.2.1.1</ecNumber>
    </recommendedName>
    <alternativeName>
        <fullName evidence="16 17">NQR complex subunit C</fullName>
    </alternativeName>
    <alternativeName>
        <fullName evidence="16 17">NQR-1 subunit C</fullName>
    </alternativeName>
</protein>
<proteinExistence type="inferred from homology"/>
<dbReference type="AlphaFoldDB" id="A0A1H4DZN3"/>
<evidence type="ECO:0000256" key="11">
    <source>
        <dbReference type="ARBA" id="ARBA00023053"/>
    </source>
</evidence>
<reference evidence="19 20" key="1">
    <citation type="submission" date="2016-10" db="EMBL/GenBank/DDBJ databases">
        <authorList>
            <person name="de Groot N.N."/>
        </authorList>
    </citation>
    <scope>NUCLEOTIDE SEQUENCE [LARGE SCALE GENOMIC DNA]</scope>
    <source>
        <strain evidence="19 20">DSM 7343</strain>
    </source>
</reference>
<evidence type="ECO:0000256" key="6">
    <source>
        <dbReference type="ARBA" id="ARBA00022643"/>
    </source>
</evidence>
<keyword evidence="6 16" id="KW-0288">FMN</keyword>
<comment type="similarity">
    <text evidence="16 17">Belongs to the NqrC family.</text>
</comment>
<dbReference type="PANTHER" id="PTHR37838">
    <property type="entry name" value="NA(+)-TRANSLOCATING NADH-QUINONE REDUCTASE SUBUNIT C"/>
    <property type="match status" value="1"/>
</dbReference>
<keyword evidence="7 16" id="KW-0812">Transmembrane</keyword>
<comment type="function">
    <text evidence="16">NQR complex catalyzes the reduction of ubiquinone-1 to ubiquinol by two successive reactions, coupled with the transport of Na(+) ions from the cytoplasm to the periplasm. NqrA to NqrE are probably involved in the second step, the conversion of ubisemiquinone to ubiquinol.</text>
</comment>
<keyword evidence="1 16" id="KW-0813">Transport</keyword>
<evidence type="ECO:0000256" key="7">
    <source>
        <dbReference type="ARBA" id="ARBA00022692"/>
    </source>
</evidence>
<comment type="cofactor">
    <cofactor evidence="16 17">
        <name>FMN</name>
        <dbReference type="ChEBI" id="CHEBI:58210"/>
    </cofactor>
</comment>
<keyword evidence="3" id="KW-0997">Cell inner membrane</keyword>
<feature type="domain" description="FMN-binding" evidence="18">
    <location>
        <begin position="141"/>
        <end position="243"/>
    </location>
</feature>
<evidence type="ECO:0000256" key="8">
    <source>
        <dbReference type="ARBA" id="ARBA00022967"/>
    </source>
</evidence>
<dbReference type="GO" id="GO:0010181">
    <property type="term" value="F:FMN binding"/>
    <property type="evidence" value="ECO:0007669"/>
    <property type="project" value="UniProtKB-UniRule"/>
</dbReference>
<dbReference type="InterPro" id="IPR007329">
    <property type="entry name" value="FMN-bd"/>
</dbReference>
<keyword evidence="11 16" id="KW-0915">Sodium</keyword>
<evidence type="ECO:0000256" key="13">
    <source>
        <dbReference type="ARBA" id="ARBA00023075"/>
    </source>
</evidence>
<dbReference type="EC" id="7.2.1.1" evidence="16 17"/>
<gene>
    <name evidence="16" type="primary">nqrC</name>
    <name evidence="19" type="ORF">SAMN05660420_03174</name>
</gene>
<evidence type="ECO:0000256" key="4">
    <source>
        <dbReference type="ARBA" id="ARBA00022553"/>
    </source>
</evidence>
<keyword evidence="13 16" id="KW-0830">Ubiquinone</keyword>
<dbReference type="Pfam" id="PF04205">
    <property type="entry name" value="FMN_bind"/>
    <property type="match status" value="1"/>
</dbReference>
<keyword evidence="8 16" id="KW-1278">Translocase</keyword>
<keyword evidence="20" id="KW-1185">Reference proteome</keyword>
<evidence type="ECO:0000256" key="17">
    <source>
        <dbReference type="PIRNR" id="PIRNR009437"/>
    </source>
</evidence>
<keyword evidence="10 16" id="KW-0520">NAD</keyword>
<comment type="catalytic activity">
    <reaction evidence="16 17">
        <text>a ubiquinone + n Na(+)(in) + NADH + H(+) = a ubiquinol + n Na(+)(out) + NAD(+)</text>
        <dbReference type="Rhea" id="RHEA:47748"/>
        <dbReference type="Rhea" id="RHEA-COMP:9565"/>
        <dbReference type="Rhea" id="RHEA-COMP:9566"/>
        <dbReference type="ChEBI" id="CHEBI:15378"/>
        <dbReference type="ChEBI" id="CHEBI:16389"/>
        <dbReference type="ChEBI" id="CHEBI:17976"/>
        <dbReference type="ChEBI" id="CHEBI:29101"/>
        <dbReference type="ChEBI" id="CHEBI:57540"/>
        <dbReference type="ChEBI" id="CHEBI:57945"/>
        <dbReference type="EC" id="7.2.1.1"/>
    </reaction>
</comment>
<dbReference type="RefSeq" id="WP_092350635.1">
    <property type="nucleotide sequence ID" value="NZ_FNQN01000012.1"/>
</dbReference>
<dbReference type="GO" id="GO:0006814">
    <property type="term" value="P:sodium ion transport"/>
    <property type="evidence" value="ECO:0007669"/>
    <property type="project" value="UniProtKB-UniRule"/>
</dbReference>
<dbReference type="GO" id="GO:0005886">
    <property type="term" value="C:plasma membrane"/>
    <property type="evidence" value="ECO:0007669"/>
    <property type="project" value="UniProtKB-SubCell"/>
</dbReference>
<keyword evidence="14 16" id="KW-0472">Membrane</keyword>
<keyword evidence="2 16" id="KW-1003">Cell membrane</keyword>
<dbReference type="Proteomes" id="UP000199409">
    <property type="component" value="Unassembled WGS sequence"/>
</dbReference>
<dbReference type="InterPro" id="IPR010204">
    <property type="entry name" value="NqrC"/>
</dbReference>
<evidence type="ECO:0000259" key="18">
    <source>
        <dbReference type="SMART" id="SM00900"/>
    </source>
</evidence>
<comment type="subcellular location">
    <subcellularLocation>
        <location evidence="16">Cell membrane</location>
        <topology evidence="16">Single-pass membrane protein</topology>
    </subcellularLocation>
</comment>
<evidence type="ECO:0000256" key="3">
    <source>
        <dbReference type="ARBA" id="ARBA00022519"/>
    </source>
</evidence>
<evidence type="ECO:0000256" key="2">
    <source>
        <dbReference type="ARBA" id="ARBA00022475"/>
    </source>
</evidence>
<evidence type="ECO:0000256" key="14">
    <source>
        <dbReference type="ARBA" id="ARBA00023136"/>
    </source>
</evidence>
<dbReference type="OrthoDB" id="9786835at2"/>
<dbReference type="PIRSF" id="PIRSF009437">
    <property type="entry name" value="NQR-1_subunit_C"/>
    <property type="match status" value="1"/>
</dbReference>
<evidence type="ECO:0000256" key="10">
    <source>
        <dbReference type="ARBA" id="ARBA00023027"/>
    </source>
</evidence>